<dbReference type="InParanoid" id="A0A420XUU3"/>
<dbReference type="Proteomes" id="UP000281955">
    <property type="component" value="Unassembled WGS sequence"/>
</dbReference>
<comment type="caution">
    <text evidence="2">The sequence shown here is derived from an EMBL/GenBank/DDBJ whole genome shotgun (WGS) entry which is preliminary data.</text>
</comment>
<dbReference type="Pfam" id="PF12028">
    <property type="entry name" value="DUF3515"/>
    <property type="match status" value="1"/>
</dbReference>
<dbReference type="EMBL" id="RBWV01000004">
    <property type="protein sequence ID" value="RKS80598.1"/>
    <property type="molecule type" value="Genomic_DNA"/>
</dbReference>
<dbReference type="InterPro" id="IPR021903">
    <property type="entry name" value="DUF3515"/>
</dbReference>
<protein>
    <submittedName>
        <fullName evidence="2">Uncharacterized protein DUF3515</fullName>
    </submittedName>
</protein>
<proteinExistence type="predicted"/>
<sequence length="140" mass="14980">MLALVRSGLDPRVTPPRVASAQVATQCRTFTASLPSVLGSYERRGTRPHSELTAAYGTPAITVRCGVVEPKPTGDYDCRRFGDQDWLVVPRRSDSLFLTFGTSPAVEVVVPDDYQAPPLEGLSGPASRLPRNGLACPDPG</sequence>
<evidence type="ECO:0000313" key="3">
    <source>
        <dbReference type="Proteomes" id="UP000281955"/>
    </source>
</evidence>
<name>A0A420XUU3_9ACTN</name>
<organism evidence="2 3">
    <name type="scientific">Motilibacter peucedani</name>
    <dbReference type="NCBI Taxonomy" id="598650"/>
    <lineage>
        <taxon>Bacteria</taxon>
        <taxon>Bacillati</taxon>
        <taxon>Actinomycetota</taxon>
        <taxon>Actinomycetes</taxon>
        <taxon>Motilibacterales</taxon>
        <taxon>Motilibacteraceae</taxon>
        <taxon>Motilibacter</taxon>
    </lineage>
</organism>
<reference evidence="2 3" key="1">
    <citation type="submission" date="2018-10" db="EMBL/GenBank/DDBJ databases">
        <title>Genomic Encyclopedia of Archaeal and Bacterial Type Strains, Phase II (KMG-II): from individual species to whole genera.</title>
        <authorList>
            <person name="Goeker M."/>
        </authorList>
    </citation>
    <scope>NUCLEOTIDE SEQUENCE [LARGE SCALE GENOMIC DNA]</scope>
    <source>
        <strain evidence="2 3">RP-AC37</strain>
    </source>
</reference>
<gene>
    <name evidence="2" type="ORF">CLV35_0269</name>
</gene>
<accession>A0A420XUU3</accession>
<feature type="region of interest" description="Disordered" evidence="1">
    <location>
        <begin position="119"/>
        <end position="140"/>
    </location>
</feature>
<dbReference type="AlphaFoldDB" id="A0A420XUU3"/>
<evidence type="ECO:0000256" key="1">
    <source>
        <dbReference type="SAM" id="MobiDB-lite"/>
    </source>
</evidence>
<evidence type="ECO:0000313" key="2">
    <source>
        <dbReference type="EMBL" id="RKS80598.1"/>
    </source>
</evidence>
<keyword evidence="3" id="KW-1185">Reference proteome</keyword>